<proteinExistence type="predicted"/>
<feature type="signal peptide" evidence="1">
    <location>
        <begin position="1"/>
        <end position="19"/>
    </location>
</feature>
<reference evidence="2 3" key="1">
    <citation type="submission" date="2016-10" db="EMBL/GenBank/DDBJ databases">
        <authorList>
            <person name="de Groot N.N."/>
        </authorList>
    </citation>
    <scope>NUCLEOTIDE SEQUENCE [LARGE SCALE GENOMIC DNA]</scope>
    <source>
        <strain evidence="2 3">CECT 7543</strain>
    </source>
</reference>
<keyword evidence="1" id="KW-0732">Signal</keyword>
<gene>
    <name evidence="2" type="ORF">SAMN04489798_5189</name>
</gene>
<accession>A0A1H0RBS9</accession>
<protein>
    <recommendedName>
        <fullName evidence="4">Lipoprotein</fullName>
    </recommendedName>
</protein>
<evidence type="ECO:0000313" key="3">
    <source>
        <dbReference type="Proteomes" id="UP000198827"/>
    </source>
</evidence>
<dbReference type="PROSITE" id="PS51257">
    <property type="entry name" value="PROKAR_LIPOPROTEIN"/>
    <property type="match status" value="1"/>
</dbReference>
<sequence length="468" mass="51814">MTRFAVVGLCMSIAGCASAPAPVAKSPPVTMADVVKEPLLANSLMRDGETLSFQVSIPERNLTTTRSTLQLQANCNTPSATALFLDTTFLSSTPPTSHKTRMNSPVSEALAARLMQNPSFTNACAQTAPSDWRIMQGSDGERRLMIDRNSLQGEGPSRFFWGAIDEPTLLTDADYKVLFGQTRYRYHVDCTRQTYQVLSAFKLDEKDRITRGTVFSDTPQKTFEQSADVRTLLNAACAATPPQLSSLAPYSPRSKVASSYQSGPVKAEVLKSIADLKLPPPLKSINRVVVRSHNLGYLRGTPSQSEQRYETDPQSGQLLLQWPGKVSDTRSVNFRGLLTLRLDRQYTDRELPVSYAVDTDKLTFTGDWRSMAVGSSLGYQLTQQRRSTLKGNSVETETLDCVVERQIDASQVNSSLQGGAKELSCRLQGDELKATATMYFLQDYGYFFRTRYHSGWIADVRTTLVSVE</sequence>
<dbReference type="OrthoDB" id="6992273at2"/>
<dbReference type="AlphaFoldDB" id="A0A1H0RBS9"/>
<organism evidence="2 3">
    <name type="scientific">Pseudomonas arsenicoxydans</name>
    <dbReference type="NCBI Taxonomy" id="702115"/>
    <lineage>
        <taxon>Bacteria</taxon>
        <taxon>Pseudomonadati</taxon>
        <taxon>Pseudomonadota</taxon>
        <taxon>Gammaproteobacteria</taxon>
        <taxon>Pseudomonadales</taxon>
        <taxon>Pseudomonadaceae</taxon>
        <taxon>Pseudomonas</taxon>
    </lineage>
</organism>
<dbReference type="EMBL" id="LT629705">
    <property type="protein sequence ID" value="SDP26496.1"/>
    <property type="molecule type" value="Genomic_DNA"/>
</dbReference>
<dbReference type="Proteomes" id="UP000198827">
    <property type="component" value="Chromosome I"/>
</dbReference>
<dbReference type="RefSeq" id="WP_090185969.1">
    <property type="nucleotide sequence ID" value="NZ_LT629705.1"/>
</dbReference>
<evidence type="ECO:0000313" key="2">
    <source>
        <dbReference type="EMBL" id="SDP26496.1"/>
    </source>
</evidence>
<evidence type="ECO:0008006" key="4">
    <source>
        <dbReference type="Google" id="ProtNLM"/>
    </source>
</evidence>
<evidence type="ECO:0000256" key="1">
    <source>
        <dbReference type="SAM" id="SignalP"/>
    </source>
</evidence>
<feature type="chain" id="PRO_5009251168" description="Lipoprotein" evidence="1">
    <location>
        <begin position="20"/>
        <end position="468"/>
    </location>
</feature>
<name>A0A1H0RBS9_9PSED</name>